<comment type="caution">
    <text evidence="2">The sequence shown here is derived from an EMBL/GenBank/DDBJ whole genome shotgun (WGS) entry which is preliminary data.</text>
</comment>
<feature type="chain" id="PRO_5026259066" description="Secreted protein" evidence="1">
    <location>
        <begin position="19"/>
        <end position="138"/>
    </location>
</feature>
<sequence length="138" mass="15843">MWLRSTFLLSSITTLVPASGNSWFFRFSMDEQYIRRAFHRKRKPWILDIKKVFIACNVFQEEVTSIKQILQSLLQVRHVAISLTFVNLRNVRNPQKPTTEPSTGSLTSGSFVVKRIFLAIRSCLSALSLENEYAEASS</sequence>
<keyword evidence="3" id="KW-1185">Reference proteome</keyword>
<evidence type="ECO:0008006" key="4">
    <source>
        <dbReference type="Google" id="ProtNLM"/>
    </source>
</evidence>
<keyword evidence="1" id="KW-0732">Signal</keyword>
<gene>
    <name evidence="2" type="ORF">Ae201684_001770</name>
</gene>
<evidence type="ECO:0000256" key="1">
    <source>
        <dbReference type="SAM" id="SignalP"/>
    </source>
</evidence>
<feature type="signal peptide" evidence="1">
    <location>
        <begin position="1"/>
        <end position="18"/>
    </location>
</feature>
<organism evidence="2 3">
    <name type="scientific">Aphanomyces euteiches</name>
    <dbReference type="NCBI Taxonomy" id="100861"/>
    <lineage>
        <taxon>Eukaryota</taxon>
        <taxon>Sar</taxon>
        <taxon>Stramenopiles</taxon>
        <taxon>Oomycota</taxon>
        <taxon>Saprolegniomycetes</taxon>
        <taxon>Saprolegniales</taxon>
        <taxon>Verrucalvaceae</taxon>
        <taxon>Aphanomyces</taxon>
    </lineage>
</organism>
<accession>A0A6G0XSQ7</accession>
<proteinExistence type="predicted"/>
<reference evidence="2 3" key="1">
    <citation type="submission" date="2019-07" db="EMBL/GenBank/DDBJ databases">
        <title>Genomics analysis of Aphanomyces spp. identifies a new class of oomycete effector associated with host adaptation.</title>
        <authorList>
            <person name="Gaulin E."/>
        </authorList>
    </citation>
    <scope>NUCLEOTIDE SEQUENCE [LARGE SCALE GENOMIC DNA]</scope>
    <source>
        <strain evidence="2 3">ATCC 201684</strain>
    </source>
</reference>
<name>A0A6G0XSQ7_9STRA</name>
<dbReference type="AlphaFoldDB" id="A0A6G0XSQ7"/>
<evidence type="ECO:0000313" key="3">
    <source>
        <dbReference type="Proteomes" id="UP000481153"/>
    </source>
</evidence>
<dbReference type="Proteomes" id="UP000481153">
    <property type="component" value="Unassembled WGS sequence"/>
</dbReference>
<evidence type="ECO:0000313" key="2">
    <source>
        <dbReference type="EMBL" id="KAF0743629.1"/>
    </source>
</evidence>
<dbReference type="EMBL" id="VJMJ01000013">
    <property type="protein sequence ID" value="KAF0743629.1"/>
    <property type="molecule type" value="Genomic_DNA"/>
</dbReference>
<protein>
    <recommendedName>
        <fullName evidence="4">Secreted protein</fullName>
    </recommendedName>
</protein>